<evidence type="ECO:0000313" key="6">
    <source>
        <dbReference type="Proteomes" id="UP000244722"/>
    </source>
</evidence>
<dbReference type="GO" id="GO:0006412">
    <property type="term" value="P:translation"/>
    <property type="evidence" value="ECO:0007669"/>
    <property type="project" value="InterPro"/>
</dbReference>
<name>A0A2T6ZHS2_TUBBO</name>
<dbReference type="Gene3D" id="3.90.1030.10">
    <property type="entry name" value="Ribosomal protein L17"/>
    <property type="match status" value="1"/>
</dbReference>
<dbReference type="OrthoDB" id="275000at2759"/>
<keyword evidence="3 4" id="KW-0687">Ribonucleoprotein</keyword>
<gene>
    <name evidence="5" type="ORF">B9Z19DRAFT_1091263</name>
</gene>
<evidence type="ECO:0000256" key="2">
    <source>
        <dbReference type="ARBA" id="ARBA00022980"/>
    </source>
</evidence>
<dbReference type="SUPFAM" id="SSF64263">
    <property type="entry name" value="Prokaryotic ribosomal protein L17"/>
    <property type="match status" value="1"/>
</dbReference>
<accession>A0A2T6ZHS2</accession>
<keyword evidence="6" id="KW-1185">Reference proteome</keyword>
<dbReference type="InterPro" id="IPR000456">
    <property type="entry name" value="Ribosomal_bL17"/>
</dbReference>
<proteinExistence type="inferred from homology"/>
<dbReference type="PROSITE" id="PS01167">
    <property type="entry name" value="RIBOSOMAL_L17"/>
    <property type="match status" value="1"/>
</dbReference>
<comment type="caution">
    <text evidence="5">The sequence shown here is derived from an EMBL/GenBank/DDBJ whole genome shotgun (WGS) entry which is preliminary data.</text>
</comment>
<sequence>MTQSKAFRALSRSSAHRQALLRNLVTDLIKHESIFTTYAKAKEAQRIAEQVITLGKRGTNATLTRLKQILYVYISPPSTKRTHPEVLLTPNQVPEENVPRVVKVLAPRYKQRAGGYTRVQRIEPLRTDQAESAILELVDGPRDMRFALTAKAIAYAKKQEKELSDITLMNIKKVTQFRVNGEKELEAEVKKFEARM</sequence>
<comment type="similarity">
    <text evidence="1 4">Belongs to the bacterial ribosomal protein bL17 family.</text>
</comment>
<evidence type="ECO:0000256" key="3">
    <source>
        <dbReference type="ARBA" id="ARBA00023274"/>
    </source>
</evidence>
<dbReference type="InterPro" id="IPR036373">
    <property type="entry name" value="Ribosomal_bL17_sf"/>
</dbReference>
<dbReference type="PANTHER" id="PTHR14413:SF16">
    <property type="entry name" value="LARGE RIBOSOMAL SUBUNIT PROTEIN BL17M"/>
    <property type="match status" value="1"/>
</dbReference>
<organism evidence="5 6">
    <name type="scientific">Tuber borchii</name>
    <name type="common">White truffle</name>
    <dbReference type="NCBI Taxonomy" id="42251"/>
    <lineage>
        <taxon>Eukaryota</taxon>
        <taxon>Fungi</taxon>
        <taxon>Dikarya</taxon>
        <taxon>Ascomycota</taxon>
        <taxon>Pezizomycotina</taxon>
        <taxon>Pezizomycetes</taxon>
        <taxon>Pezizales</taxon>
        <taxon>Tuberaceae</taxon>
        <taxon>Tuber</taxon>
    </lineage>
</organism>
<dbReference type="Pfam" id="PF01196">
    <property type="entry name" value="Ribosomal_L17"/>
    <property type="match status" value="1"/>
</dbReference>
<dbReference type="InterPro" id="IPR047859">
    <property type="entry name" value="Ribosomal_bL17_CS"/>
</dbReference>
<dbReference type="EMBL" id="NESQ01000254">
    <property type="protein sequence ID" value="PUU75047.1"/>
    <property type="molecule type" value="Genomic_DNA"/>
</dbReference>
<reference evidence="5 6" key="1">
    <citation type="submission" date="2017-04" db="EMBL/GenBank/DDBJ databases">
        <title>Draft genome sequence of Tuber borchii Vittad., a whitish edible truffle.</title>
        <authorList>
            <consortium name="DOE Joint Genome Institute"/>
            <person name="Murat C."/>
            <person name="Kuo A."/>
            <person name="Barry K.W."/>
            <person name="Clum A."/>
            <person name="Dockter R.B."/>
            <person name="Fauchery L."/>
            <person name="Iotti M."/>
            <person name="Kohler A."/>
            <person name="Labutti K."/>
            <person name="Lindquist E.A."/>
            <person name="Lipzen A."/>
            <person name="Ohm R.A."/>
            <person name="Wang M."/>
            <person name="Grigoriev I.V."/>
            <person name="Zambonelli A."/>
            <person name="Martin F.M."/>
        </authorList>
    </citation>
    <scope>NUCLEOTIDE SEQUENCE [LARGE SCALE GENOMIC DNA]</scope>
    <source>
        <strain evidence="5 6">Tbo3840</strain>
    </source>
</reference>
<dbReference type="PANTHER" id="PTHR14413">
    <property type="entry name" value="RIBOSOMAL PROTEIN L17"/>
    <property type="match status" value="1"/>
</dbReference>
<evidence type="ECO:0000256" key="1">
    <source>
        <dbReference type="ARBA" id="ARBA00008777"/>
    </source>
</evidence>
<dbReference type="GO" id="GO:0005762">
    <property type="term" value="C:mitochondrial large ribosomal subunit"/>
    <property type="evidence" value="ECO:0007669"/>
    <property type="project" value="TreeGrafter"/>
</dbReference>
<evidence type="ECO:0000313" key="5">
    <source>
        <dbReference type="EMBL" id="PUU75047.1"/>
    </source>
</evidence>
<dbReference type="GO" id="GO:0003735">
    <property type="term" value="F:structural constituent of ribosome"/>
    <property type="evidence" value="ECO:0007669"/>
    <property type="project" value="InterPro"/>
</dbReference>
<dbReference type="STRING" id="42251.A0A2T6ZHS2"/>
<keyword evidence="2 4" id="KW-0689">Ribosomal protein</keyword>
<evidence type="ECO:0000256" key="4">
    <source>
        <dbReference type="RuleBase" id="RU000660"/>
    </source>
</evidence>
<dbReference type="Proteomes" id="UP000244722">
    <property type="component" value="Unassembled WGS sequence"/>
</dbReference>
<dbReference type="NCBIfam" id="TIGR00059">
    <property type="entry name" value="L17"/>
    <property type="match status" value="1"/>
</dbReference>
<protein>
    <submittedName>
        <fullName evidence="5">Ribosomal protein L17</fullName>
    </submittedName>
</protein>
<dbReference type="AlphaFoldDB" id="A0A2T6ZHS2"/>